<dbReference type="PANTHER" id="PTHR34365:SF7">
    <property type="entry name" value="GLYCINE-RICH DOMAIN-CONTAINING PROTEIN 1"/>
    <property type="match status" value="1"/>
</dbReference>
<evidence type="ECO:0000313" key="2">
    <source>
        <dbReference type="EMBL" id="KMM70006.1"/>
    </source>
</evidence>
<evidence type="ECO:0000256" key="1">
    <source>
        <dbReference type="SAM" id="MobiDB-lite"/>
    </source>
</evidence>
<dbReference type="Pfam" id="PF07173">
    <property type="entry name" value="GRDP-like"/>
    <property type="match status" value="1"/>
</dbReference>
<evidence type="ECO:0008006" key="4">
    <source>
        <dbReference type="Google" id="ProtNLM"/>
    </source>
</evidence>
<reference evidence="2 3" key="1">
    <citation type="submission" date="2007-06" db="EMBL/GenBank/DDBJ databases">
        <title>The Genome Sequence of Coccidioides posadasii RMSCC_3488.</title>
        <authorList>
            <consortium name="Coccidioides Genome Resources Consortium"/>
            <consortium name="The Broad Institute Genome Sequencing Platform"/>
            <person name="Henn M.R."/>
            <person name="Sykes S."/>
            <person name="Young S."/>
            <person name="Jaffe D."/>
            <person name="Berlin A."/>
            <person name="Alvarez P."/>
            <person name="Butler J."/>
            <person name="Gnerre S."/>
            <person name="Grabherr M."/>
            <person name="Mauceli E."/>
            <person name="Brockman W."/>
            <person name="Kodira C."/>
            <person name="Alvarado L."/>
            <person name="Zeng Q."/>
            <person name="Crawford M."/>
            <person name="Antoine C."/>
            <person name="Devon K."/>
            <person name="Galgiani J."/>
            <person name="Orsborn K."/>
            <person name="Lewis M.L."/>
            <person name="Nusbaum C."/>
            <person name="Galagan J."/>
            <person name="Birren B."/>
        </authorList>
    </citation>
    <scope>NUCLEOTIDE SEQUENCE [LARGE SCALE GENOMIC DNA]</scope>
    <source>
        <strain evidence="2 3">RMSCC 3488</strain>
    </source>
</reference>
<name>A0A0J6FAC7_COCPO</name>
<dbReference type="InterPro" id="IPR009836">
    <property type="entry name" value="GRDP-like"/>
</dbReference>
<gene>
    <name evidence="2" type="ORF">CPAG_06318</name>
</gene>
<feature type="region of interest" description="Disordered" evidence="1">
    <location>
        <begin position="1"/>
        <end position="39"/>
    </location>
</feature>
<evidence type="ECO:0000313" key="3">
    <source>
        <dbReference type="Proteomes" id="UP000054567"/>
    </source>
</evidence>
<dbReference type="EMBL" id="DS268112">
    <property type="protein sequence ID" value="KMM70006.1"/>
    <property type="molecule type" value="Genomic_DNA"/>
</dbReference>
<organism evidence="2 3">
    <name type="scientific">Coccidioides posadasii RMSCC 3488</name>
    <dbReference type="NCBI Taxonomy" id="454284"/>
    <lineage>
        <taxon>Eukaryota</taxon>
        <taxon>Fungi</taxon>
        <taxon>Dikarya</taxon>
        <taxon>Ascomycota</taxon>
        <taxon>Pezizomycotina</taxon>
        <taxon>Eurotiomycetes</taxon>
        <taxon>Eurotiomycetidae</taxon>
        <taxon>Onygenales</taxon>
        <taxon>Onygenaceae</taxon>
        <taxon>Coccidioides</taxon>
    </lineage>
</organism>
<dbReference type="AlphaFoldDB" id="A0A0J6FAC7"/>
<accession>A0A0J6FAC7</accession>
<reference evidence="3" key="2">
    <citation type="journal article" date="2009" name="Genome Res.">
        <title>Comparative genomic analyses of the human fungal pathogens Coccidioides and their relatives.</title>
        <authorList>
            <person name="Sharpton T.J."/>
            <person name="Stajich J.E."/>
            <person name="Rounsley S.D."/>
            <person name="Gardner M.J."/>
            <person name="Wortman J.R."/>
            <person name="Jordar V.S."/>
            <person name="Maiti R."/>
            <person name="Kodira C.D."/>
            <person name="Neafsey D.E."/>
            <person name="Zeng Q."/>
            <person name="Hung C.-Y."/>
            <person name="McMahan C."/>
            <person name="Muszewska A."/>
            <person name="Grynberg M."/>
            <person name="Mandel M.A."/>
            <person name="Kellner E.M."/>
            <person name="Barker B.M."/>
            <person name="Galgiani J.N."/>
            <person name="Orbach M.J."/>
            <person name="Kirkland T.N."/>
            <person name="Cole G.T."/>
            <person name="Henn M.R."/>
            <person name="Birren B.W."/>
            <person name="Taylor J.W."/>
        </authorList>
    </citation>
    <scope>NUCLEOTIDE SEQUENCE [LARGE SCALE GENOMIC DNA]</scope>
    <source>
        <strain evidence="3">RMSCC 3488</strain>
    </source>
</reference>
<sequence length="747" mass="83157">MFKDLFSGRKESPTKSPQSPPRAPSDNPPPSTEQIPLPGMRPLNFELPRVLGRPSALIIVDECIAHLKLLAAFADLRDTISQSDGLFGLYEADHFHIQTPEEQKTKITALVREKRWGVYVARAVSRFEKWFFTLPMDGPGECQGATTIDDVTSNPEYKNFPQWKNMVIWTMDVLPPLDVLMVWHAYMLNPRDYLEDCLRLGKMSVWTAGMPWEVVNSSIDSSSFDYRPGDGARERFESKTSCSWDNLHDSPYKIVACPACQTNLQVPWVQERPQLGSIKAPFENCTGYADRGFQIICARCYFKFDHERLRVVKFLNDMEKLANLKIPMPGTILSLKGVPQTPVRAKHSVLFPSKLILNCLQNKLRAALNFRENPGASVSDIRDLIEQALKSPRTRSTANGSISGQLTREEKIPVRRMMSRYWDNSSPFALDLIGAVIRQGVFIGKMDDIDWLHSPTLDFTMERIIKKYRRFFRILHSNTEVVAVPTLDVDLAWHTHQLSPQRYFTYSVTMTPGKFINHDDKIESSKLSDGFERTAKAYEAAYGEIYSQCTCWYCEAIRESNGSNGRFSSNRENAIALHDQPDIPSDPTKSPHISAHNSIDTRFRGSRDISLLDPTALKLQYAHQRATRRWEKRNKKKISLDTDNDTGAASRAYGAMAMVYGCPVFVPLYLPYGPDPSINCEMYSCNPLCIPIEEGEHADCVSGTCALDAVLGACEAGCDGGGCSSCGSGGCGGGGGGGGCGGGGGGC</sequence>
<proteinExistence type="predicted"/>
<dbReference type="Proteomes" id="UP000054567">
    <property type="component" value="Unassembled WGS sequence"/>
</dbReference>
<protein>
    <recommendedName>
        <fullName evidence="4">Alpha-ketoglutarate-dependent sulfonate dioxygenase</fullName>
    </recommendedName>
</protein>
<feature type="compositionally biased region" description="Pro residues" evidence="1">
    <location>
        <begin position="18"/>
        <end position="31"/>
    </location>
</feature>
<reference evidence="3" key="3">
    <citation type="journal article" date="2010" name="Genome Res.">
        <title>Population genomic sequencing of Coccidioides fungi reveals recent hybridization and transposon control.</title>
        <authorList>
            <person name="Neafsey D.E."/>
            <person name="Barker B.M."/>
            <person name="Sharpton T.J."/>
            <person name="Stajich J.E."/>
            <person name="Park D.J."/>
            <person name="Whiston E."/>
            <person name="Hung C.-Y."/>
            <person name="McMahan C."/>
            <person name="White J."/>
            <person name="Sykes S."/>
            <person name="Heiman D."/>
            <person name="Young S."/>
            <person name="Zeng Q."/>
            <person name="Abouelleil A."/>
            <person name="Aftuck L."/>
            <person name="Bessette D."/>
            <person name="Brown A."/>
            <person name="FitzGerald M."/>
            <person name="Lui A."/>
            <person name="Macdonald J.P."/>
            <person name="Priest M."/>
            <person name="Orbach M.J."/>
            <person name="Galgiani J.N."/>
            <person name="Kirkland T.N."/>
            <person name="Cole G.T."/>
            <person name="Birren B.W."/>
            <person name="Henn M.R."/>
            <person name="Taylor J.W."/>
            <person name="Rounsley S.D."/>
        </authorList>
    </citation>
    <scope>NUCLEOTIDE SEQUENCE [LARGE SCALE GENOMIC DNA]</scope>
    <source>
        <strain evidence="3">RMSCC 3488</strain>
    </source>
</reference>
<dbReference type="PANTHER" id="PTHR34365">
    <property type="entry name" value="ENOLASE (DUF1399)"/>
    <property type="match status" value="1"/>
</dbReference>
<feature type="compositionally biased region" description="Basic and acidic residues" evidence="1">
    <location>
        <begin position="1"/>
        <end position="13"/>
    </location>
</feature>
<dbReference type="VEuPathDB" id="FungiDB:CPAG_06318"/>
<dbReference type="OrthoDB" id="2684236at2759"/>